<comment type="caution">
    <text evidence="2">The sequence shown here is derived from an EMBL/GenBank/DDBJ whole genome shotgun (WGS) entry which is preliminary data.</text>
</comment>
<organism evidence="2 3">
    <name type="scientific">Plakobranchus ocellatus</name>
    <dbReference type="NCBI Taxonomy" id="259542"/>
    <lineage>
        <taxon>Eukaryota</taxon>
        <taxon>Metazoa</taxon>
        <taxon>Spiralia</taxon>
        <taxon>Lophotrochozoa</taxon>
        <taxon>Mollusca</taxon>
        <taxon>Gastropoda</taxon>
        <taxon>Heterobranchia</taxon>
        <taxon>Euthyneura</taxon>
        <taxon>Panpulmonata</taxon>
        <taxon>Sacoglossa</taxon>
        <taxon>Placobranchoidea</taxon>
        <taxon>Plakobranchidae</taxon>
        <taxon>Plakobranchus</taxon>
    </lineage>
</organism>
<feature type="compositionally biased region" description="Polar residues" evidence="1">
    <location>
        <begin position="1"/>
        <end position="11"/>
    </location>
</feature>
<feature type="compositionally biased region" description="Polar residues" evidence="1">
    <location>
        <begin position="31"/>
        <end position="53"/>
    </location>
</feature>
<proteinExistence type="predicted"/>
<dbReference type="EMBL" id="BLXT01001714">
    <property type="protein sequence ID" value="GFN87502.1"/>
    <property type="molecule type" value="Genomic_DNA"/>
</dbReference>
<evidence type="ECO:0000313" key="2">
    <source>
        <dbReference type="EMBL" id="GFN87502.1"/>
    </source>
</evidence>
<dbReference type="AlphaFoldDB" id="A0AAV3YZ40"/>
<reference evidence="2 3" key="1">
    <citation type="journal article" date="2021" name="Elife">
        <title>Chloroplast acquisition without the gene transfer in kleptoplastic sea slugs, Plakobranchus ocellatus.</title>
        <authorList>
            <person name="Maeda T."/>
            <person name="Takahashi S."/>
            <person name="Yoshida T."/>
            <person name="Shimamura S."/>
            <person name="Takaki Y."/>
            <person name="Nagai Y."/>
            <person name="Toyoda A."/>
            <person name="Suzuki Y."/>
            <person name="Arimoto A."/>
            <person name="Ishii H."/>
            <person name="Satoh N."/>
            <person name="Nishiyama T."/>
            <person name="Hasebe M."/>
            <person name="Maruyama T."/>
            <person name="Minagawa J."/>
            <person name="Obokata J."/>
            <person name="Shigenobu S."/>
        </authorList>
    </citation>
    <scope>NUCLEOTIDE SEQUENCE [LARGE SCALE GENOMIC DNA]</scope>
</reference>
<sequence>MLDLSHQNTRSHFTRDVAGGLAGGHLRKKSQISTPESSNSLCKMTPAQEQAEQGMSAKCVTPKKQTSGSSASNPTYCKSKPPTPKSKAAMSQKE</sequence>
<feature type="region of interest" description="Disordered" evidence="1">
    <location>
        <begin position="1"/>
        <end position="94"/>
    </location>
</feature>
<evidence type="ECO:0000313" key="3">
    <source>
        <dbReference type="Proteomes" id="UP000735302"/>
    </source>
</evidence>
<gene>
    <name evidence="2" type="ORF">PoB_001400800</name>
</gene>
<name>A0AAV3YZ40_9GAST</name>
<feature type="compositionally biased region" description="Polar residues" evidence="1">
    <location>
        <begin position="63"/>
        <end position="73"/>
    </location>
</feature>
<accession>A0AAV3YZ40</accession>
<keyword evidence="3" id="KW-1185">Reference proteome</keyword>
<evidence type="ECO:0000256" key="1">
    <source>
        <dbReference type="SAM" id="MobiDB-lite"/>
    </source>
</evidence>
<protein>
    <submittedName>
        <fullName evidence="2">Uncharacterized protein</fullName>
    </submittedName>
</protein>
<dbReference type="Proteomes" id="UP000735302">
    <property type="component" value="Unassembled WGS sequence"/>
</dbReference>